<dbReference type="AlphaFoldDB" id="A0A7L4ZQR0"/>
<organism evidence="2 3">
    <name type="scientific">Kordia antarctica</name>
    <dbReference type="NCBI Taxonomy" id="1218801"/>
    <lineage>
        <taxon>Bacteria</taxon>
        <taxon>Pseudomonadati</taxon>
        <taxon>Bacteroidota</taxon>
        <taxon>Flavobacteriia</taxon>
        <taxon>Flavobacteriales</taxon>
        <taxon>Flavobacteriaceae</taxon>
        <taxon>Kordia</taxon>
    </lineage>
</organism>
<dbReference type="Gene3D" id="3.40.50.300">
    <property type="entry name" value="P-loop containing nucleotide triphosphate hydrolases"/>
    <property type="match status" value="1"/>
</dbReference>
<dbReference type="Proteomes" id="UP000464657">
    <property type="component" value="Chromosome"/>
</dbReference>
<keyword evidence="3" id="KW-1185">Reference proteome</keyword>
<dbReference type="SUPFAM" id="SSF141571">
    <property type="entry name" value="Pentapeptide repeat-like"/>
    <property type="match status" value="1"/>
</dbReference>
<evidence type="ECO:0000313" key="3">
    <source>
        <dbReference type="Proteomes" id="UP000464657"/>
    </source>
</evidence>
<dbReference type="Pfam" id="PF00805">
    <property type="entry name" value="Pentapeptide"/>
    <property type="match status" value="1"/>
</dbReference>
<dbReference type="InterPro" id="IPR027417">
    <property type="entry name" value="P-loop_NTPase"/>
</dbReference>
<dbReference type="Pfam" id="PF05729">
    <property type="entry name" value="NACHT"/>
    <property type="match status" value="1"/>
</dbReference>
<dbReference type="PANTHER" id="PTHR14136">
    <property type="entry name" value="BTB_POZ DOMAIN-CONTAINING PROTEIN KCTD9"/>
    <property type="match status" value="1"/>
</dbReference>
<gene>
    <name evidence="2" type="ORF">IMCC3317_43850</name>
</gene>
<dbReference type="EMBL" id="CP019288">
    <property type="protein sequence ID" value="QHI38985.1"/>
    <property type="molecule type" value="Genomic_DNA"/>
</dbReference>
<name>A0A7L4ZQR0_9FLAO</name>
<evidence type="ECO:0000259" key="1">
    <source>
        <dbReference type="Pfam" id="PF05729"/>
    </source>
</evidence>
<evidence type="ECO:0000313" key="2">
    <source>
        <dbReference type="EMBL" id="QHI38985.1"/>
    </source>
</evidence>
<dbReference type="Gene3D" id="2.160.20.80">
    <property type="entry name" value="E3 ubiquitin-protein ligase SopA"/>
    <property type="match status" value="1"/>
</dbReference>
<dbReference type="PANTHER" id="PTHR14136:SF17">
    <property type="entry name" value="BTB_POZ DOMAIN-CONTAINING PROTEIN KCTD9"/>
    <property type="match status" value="1"/>
</dbReference>
<sequence length="925" mass="109314">MLFVKVLLGTIFILVILDEILTLFMIENIIPKETIAYYNRKFKIEKGFFKNLFLLVKDNPSKPIDEIASTFFNVNVIKVAELDEKKVYGLIFNSLERVCYHIIWSNQELFSNINFAKQINCTKPLQEDLERLEIEIDFDFFYNYKKNEFIQNFTTLFQECMITIGVEKLFAGNLTFNFERLLYIAMIKERSSKDYYYQSIGQVYKNDPFKNFTQHRKSQELYLLYLTKFYTSTILGDQNGMTLANLYVAPDFSVFKECLTKEEQKNRYHNERVFWSLGNYRNVHDLIYDYTENEIQDENTLENAAANCLMILGYPGQGKTSLCYRTLYNLIEERRKLDTNYYLIKLRNISETKELINNPIKVISSFVADIFEIEFERKEENLVILDGLDELYMKEGLNSNDIDEFCRELGNASTLLPNTKFIITSRYGYVNLERLKKNEFIVLSLNEFDVERQQEWVAKYRLFHPDSNLDSKQLEYINQNIEHVSELIRQPILLHLISKVEIDYDALSNRTDIYNKLFDTLIGRKWEKKGQIDNLLGLTKTSLRRYIRDIALSIFQGDYEYIRKKDLEELPATQSFLNKLEKDNLRDSLKSIMISFYFQEVKRKKTDTVEEDSSNYAIEFLHKSLQEYLVAEKVWHGFLELIDKRANGEYFIDTWQDALEHISDILSSKIISKEVTEYLIELIQNEKDIRLKNDLKERLQLYFNSFLNVNFHDSNRKKSPQIESAINTFYGFWTIFSHLDIDKNYIPSQYKDTFVQLLKWSLSQRHLYYNLSYQDLSHSNLKGVNFHEVDLNHTDLSYCSLQGASFENASITKSNFYSSELHRIDFSYAMIYDTDISYCTLINCNLSSIIVEKCDFAHTDFLKCFYLSASFENCNFTEISNMSKVDLYLCEKMIAPNNLDKLIKDSLPDEKLTKNTSIIGNELFE</sequence>
<dbReference type="SUPFAM" id="SSF52540">
    <property type="entry name" value="P-loop containing nucleoside triphosphate hydrolases"/>
    <property type="match status" value="1"/>
</dbReference>
<accession>A0A7L4ZQR0</accession>
<dbReference type="InterPro" id="IPR051082">
    <property type="entry name" value="Pentapeptide-BTB/POZ_domain"/>
</dbReference>
<feature type="domain" description="NACHT" evidence="1">
    <location>
        <begin position="309"/>
        <end position="460"/>
    </location>
</feature>
<reference evidence="2 3" key="1">
    <citation type="journal article" date="2013" name="Int. J. Syst. Evol. Microbiol.">
        <title>Kordia antarctica sp. nov., isolated from Antarctic seawater.</title>
        <authorList>
            <person name="Baek K."/>
            <person name="Choi A."/>
            <person name="Kang I."/>
            <person name="Lee K."/>
            <person name="Cho J.C."/>
        </authorList>
    </citation>
    <scope>NUCLEOTIDE SEQUENCE [LARGE SCALE GENOMIC DNA]</scope>
    <source>
        <strain evidence="2 3">IMCC3317</strain>
    </source>
</reference>
<protein>
    <recommendedName>
        <fullName evidence="1">NACHT domain-containing protein</fullName>
    </recommendedName>
</protein>
<proteinExistence type="predicted"/>
<dbReference type="InterPro" id="IPR007111">
    <property type="entry name" value="NACHT_NTPase"/>
</dbReference>
<dbReference type="KEGG" id="kan:IMCC3317_43850"/>
<dbReference type="InterPro" id="IPR001646">
    <property type="entry name" value="5peptide_repeat"/>
</dbReference>